<sequence length="72" mass="7814">MWAASLPTSTGHQIKTLLAVPPLPCQIPGQSYQSSRIALPDVVILDSCKTTNMQTLKVILAKDSVCDVSRYI</sequence>
<name>A0A0C9YTE7_9AGAM</name>
<protein>
    <submittedName>
        <fullName evidence="1">Uncharacterized protein</fullName>
    </submittedName>
</protein>
<accession>A0A0C9YTE7</accession>
<reference evidence="1 2" key="1">
    <citation type="submission" date="2014-04" db="EMBL/GenBank/DDBJ databases">
        <authorList>
            <consortium name="DOE Joint Genome Institute"/>
            <person name="Kuo A."/>
            <person name="Kohler A."/>
            <person name="Costa M.D."/>
            <person name="Nagy L.G."/>
            <person name="Floudas D."/>
            <person name="Copeland A."/>
            <person name="Barry K.W."/>
            <person name="Cichocki N."/>
            <person name="Veneault-Fourrey C."/>
            <person name="LaButti K."/>
            <person name="Lindquist E.A."/>
            <person name="Lipzen A."/>
            <person name="Lundell T."/>
            <person name="Morin E."/>
            <person name="Murat C."/>
            <person name="Sun H."/>
            <person name="Tunlid A."/>
            <person name="Henrissat B."/>
            <person name="Grigoriev I.V."/>
            <person name="Hibbett D.S."/>
            <person name="Martin F."/>
            <person name="Nordberg H.P."/>
            <person name="Cantor M.N."/>
            <person name="Hua S.X."/>
        </authorList>
    </citation>
    <scope>NUCLEOTIDE SEQUENCE [LARGE SCALE GENOMIC DNA]</scope>
    <source>
        <strain evidence="1 2">441</strain>
    </source>
</reference>
<proteinExistence type="predicted"/>
<evidence type="ECO:0000313" key="1">
    <source>
        <dbReference type="EMBL" id="KIK17314.1"/>
    </source>
</evidence>
<dbReference type="AlphaFoldDB" id="A0A0C9YTE7"/>
<keyword evidence="2" id="KW-1185">Reference proteome</keyword>
<evidence type="ECO:0000313" key="2">
    <source>
        <dbReference type="Proteomes" id="UP000054018"/>
    </source>
</evidence>
<dbReference type="EMBL" id="KN833832">
    <property type="protein sequence ID" value="KIK17314.1"/>
    <property type="molecule type" value="Genomic_DNA"/>
</dbReference>
<organism evidence="1 2">
    <name type="scientific">Pisolithus microcarpus 441</name>
    <dbReference type="NCBI Taxonomy" id="765257"/>
    <lineage>
        <taxon>Eukaryota</taxon>
        <taxon>Fungi</taxon>
        <taxon>Dikarya</taxon>
        <taxon>Basidiomycota</taxon>
        <taxon>Agaricomycotina</taxon>
        <taxon>Agaricomycetes</taxon>
        <taxon>Agaricomycetidae</taxon>
        <taxon>Boletales</taxon>
        <taxon>Sclerodermatineae</taxon>
        <taxon>Pisolithaceae</taxon>
        <taxon>Pisolithus</taxon>
    </lineage>
</organism>
<dbReference type="HOGENOM" id="CLU_2723131_0_0_1"/>
<dbReference type="Proteomes" id="UP000054018">
    <property type="component" value="Unassembled WGS sequence"/>
</dbReference>
<gene>
    <name evidence="1" type="ORF">PISMIDRAFT_685338</name>
</gene>
<reference evidence="2" key="2">
    <citation type="submission" date="2015-01" db="EMBL/GenBank/DDBJ databases">
        <title>Evolutionary Origins and Diversification of the Mycorrhizal Mutualists.</title>
        <authorList>
            <consortium name="DOE Joint Genome Institute"/>
            <consortium name="Mycorrhizal Genomics Consortium"/>
            <person name="Kohler A."/>
            <person name="Kuo A."/>
            <person name="Nagy L.G."/>
            <person name="Floudas D."/>
            <person name="Copeland A."/>
            <person name="Barry K.W."/>
            <person name="Cichocki N."/>
            <person name="Veneault-Fourrey C."/>
            <person name="LaButti K."/>
            <person name="Lindquist E.A."/>
            <person name="Lipzen A."/>
            <person name="Lundell T."/>
            <person name="Morin E."/>
            <person name="Murat C."/>
            <person name="Riley R."/>
            <person name="Ohm R."/>
            <person name="Sun H."/>
            <person name="Tunlid A."/>
            <person name="Henrissat B."/>
            <person name="Grigoriev I.V."/>
            <person name="Hibbett D.S."/>
            <person name="Martin F."/>
        </authorList>
    </citation>
    <scope>NUCLEOTIDE SEQUENCE [LARGE SCALE GENOMIC DNA]</scope>
    <source>
        <strain evidence="2">441</strain>
    </source>
</reference>